<dbReference type="AlphaFoldDB" id="A0A448NUR5"/>
<gene>
    <name evidence="2" type="ORF">NCTC13489_02734</name>
</gene>
<evidence type="ECO:0000313" key="2">
    <source>
        <dbReference type="EMBL" id="VEI01417.1"/>
    </source>
</evidence>
<keyword evidence="1" id="KW-0472">Membrane</keyword>
<dbReference type="Proteomes" id="UP000270036">
    <property type="component" value="Chromosome"/>
</dbReference>
<keyword evidence="1" id="KW-1133">Transmembrane helix</keyword>
<reference evidence="2 3" key="1">
    <citation type="submission" date="2018-12" db="EMBL/GenBank/DDBJ databases">
        <authorList>
            <consortium name="Pathogen Informatics"/>
        </authorList>
    </citation>
    <scope>NUCLEOTIDE SEQUENCE [LARGE SCALE GENOMIC DNA]</scope>
    <source>
        <strain evidence="2 3">NCTC13489</strain>
    </source>
</reference>
<accession>A0A448NUR5</accession>
<evidence type="ECO:0000313" key="3">
    <source>
        <dbReference type="Proteomes" id="UP000270036"/>
    </source>
</evidence>
<name>A0A448NUR5_9FLAO</name>
<feature type="transmembrane region" description="Helical" evidence="1">
    <location>
        <begin position="16"/>
        <end position="34"/>
    </location>
</feature>
<organism evidence="2 3">
    <name type="scientific">Kaistella antarctica</name>
    <dbReference type="NCBI Taxonomy" id="266748"/>
    <lineage>
        <taxon>Bacteria</taxon>
        <taxon>Pseudomonadati</taxon>
        <taxon>Bacteroidota</taxon>
        <taxon>Flavobacteriia</taxon>
        <taxon>Flavobacteriales</taxon>
        <taxon>Weeksellaceae</taxon>
        <taxon>Chryseobacterium group</taxon>
        <taxon>Kaistella</taxon>
    </lineage>
</organism>
<keyword evidence="1" id="KW-0812">Transmembrane</keyword>
<proteinExistence type="predicted"/>
<dbReference type="KEGG" id="cant:NCTC13489_02734"/>
<protein>
    <submittedName>
        <fullName evidence="2">Uncharacterized protein</fullName>
    </submittedName>
</protein>
<dbReference type="EMBL" id="LR134441">
    <property type="protein sequence ID" value="VEI01417.1"/>
    <property type="molecule type" value="Genomic_DNA"/>
</dbReference>
<evidence type="ECO:0000256" key="1">
    <source>
        <dbReference type="SAM" id="Phobius"/>
    </source>
</evidence>
<sequence length="334" mass="38815">MLTDINTTMKKTRLDFFNLFLLLLAVGITILYLASKVKNREYEKVFWSGKITVSASKQNLEHDSAIKVIEAKYYNTFDKSKRMLHSDSRVLLNSKSNDSIYFKSEHGLLPDSLHLKYFSIEDRKFYELNTNIPYNKIKKAAKASYGRLSIDVEIKSKGNVILSVNSKNLIPEKTSVFQAQETTGNLSELLFVTRQKTRYNDYDGITNVKDFADLMGNKYNWVFKTELEPGDQISSAYAYSFLNEKIYDIEEDQILGKLSIPERFYIYWTNGNKYDTVYYFNPIEIFSTFRKLNHIDGEEPILLTFKLYKDKYAECVLSKNGISIPVRNVHPKIP</sequence>